<reference evidence="1 2" key="1">
    <citation type="journal article" date="2019" name="Environ. Microbiol.">
        <title>At the nexus of three kingdoms: the genome of the mycorrhizal fungus Gigaspora margarita provides insights into plant, endobacterial and fungal interactions.</title>
        <authorList>
            <person name="Venice F."/>
            <person name="Ghignone S."/>
            <person name="Salvioli di Fossalunga A."/>
            <person name="Amselem J."/>
            <person name="Novero M."/>
            <person name="Xianan X."/>
            <person name="Sedzielewska Toro K."/>
            <person name="Morin E."/>
            <person name="Lipzen A."/>
            <person name="Grigoriev I.V."/>
            <person name="Henrissat B."/>
            <person name="Martin F.M."/>
            <person name="Bonfante P."/>
        </authorList>
    </citation>
    <scope>NUCLEOTIDE SEQUENCE [LARGE SCALE GENOMIC DNA]</scope>
    <source>
        <strain evidence="1 2">BEG34</strain>
    </source>
</reference>
<accession>A0A8H4APK4</accession>
<protein>
    <submittedName>
        <fullName evidence="1">Uncharacterized protein</fullName>
    </submittedName>
</protein>
<name>A0A8H4APK4_GIGMA</name>
<dbReference type="EMBL" id="WTPW01000349">
    <property type="protein sequence ID" value="KAF0520574.1"/>
    <property type="molecule type" value="Genomic_DNA"/>
</dbReference>
<dbReference type="OrthoDB" id="2257100at2759"/>
<sequence>MISSSFHVPLKNLQEFEPLLDKNKSVPDLNEKEFDSTIASRGFDSSLFGHPTFSTSPILEPAVNFSPKLSDRNNTKSTVRLTSTVLLAADPFSMPVHQPGLTFALNIPWGSDIINTPNIVSEGTMSSVNNLMNTQNSWMSPLSFTKFCMQ</sequence>
<evidence type="ECO:0000313" key="2">
    <source>
        <dbReference type="Proteomes" id="UP000439903"/>
    </source>
</evidence>
<gene>
    <name evidence="1" type="ORF">F8M41_016220</name>
</gene>
<dbReference type="Proteomes" id="UP000439903">
    <property type="component" value="Unassembled WGS sequence"/>
</dbReference>
<dbReference type="AlphaFoldDB" id="A0A8H4APK4"/>
<proteinExistence type="predicted"/>
<evidence type="ECO:0000313" key="1">
    <source>
        <dbReference type="EMBL" id="KAF0520574.1"/>
    </source>
</evidence>
<organism evidence="1 2">
    <name type="scientific">Gigaspora margarita</name>
    <dbReference type="NCBI Taxonomy" id="4874"/>
    <lineage>
        <taxon>Eukaryota</taxon>
        <taxon>Fungi</taxon>
        <taxon>Fungi incertae sedis</taxon>
        <taxon>Mucoromycota</taxon>
        <taxon>Glomeromycotina</taxon>
        <taxon>Glomeromycetes</taxon>
        <taxon>Diversisporales</taxon>
        <taxon>Gigasporaceae</taxon>
        <taxon>Gigaspora</taxon>
    </lineage>
</organism>
<comment type="caution">
    <text evidence="1">The sequence shown here is derived from an EMBL/GenBank/DDBJ whole genome shotgun (WGS) entry which is preliminary data.</text>
</comment>
<keyword evidence="2" id="KW-1185">Reference proteome</keyword>